<proteinExistence type="predicted"/>
<gene>
    <name evidence="2" type="ORF">FME351_LOCUS15226</name>
</gene>
<protein>
    <submittedName>
        <fullName evidence="2">Uncharacterized protein</fullName>
    </submittedName>
</protein>
<name>A0A818FPI0_9BILA</name>
<keyword evidence="1" id="KW-1133">Transmembrane helix</keyword>
<dbReference type="Proteomes" id="UP000663869">
    <property type="component" value="Unassembled WGS sequence"/>
</dbReference>
<keyword evidence="1" id="KW-0812">Transmembrane</keyword>
<accession>A0A818FPI0</accession>
<feature type="transmembrane region" description="Helical" evidence="1">
    <location>
        <begin position="805"/>
        <end position="835"/>
    </location>
</feature>
<sequence>MKDPKVSRIQVVTTDLPWTKKQVLSTIARILVNLNLFKTAKRVQVRDLKQQRWSTHLFIILLCTAILIITTYNGTNKITRTIIANNPSLDSIEEWQADSYIASSLQCPCSQISSPYQSFIHLTVKYHQICSSDFISPRWITSLEDAADPMAVVFIADLRFHPDFFELLGSLCTFANNTISSTLTGFSNTQLVTAALLVRQVFDYQMNSVAEFFIQSTINNFLRLIHILSNVTQVNQFITNAYSNFDVELANVSHESSNIFYPYLAPSTFILIGNQTVSCFCITEISCKIQIGVYIAASYAILLYPIPGMFTGCIPMSSLLISTLECFYDDSDCLSQTDKTMERNLSSWVTHLDSHLPSQFLQNTTINVLLEHMFLEVWTINSSFERYFNACAVQSCSYMILENYAAIEIITILFGLIGGISKALIFTVPFFLMLVFFAIDRFHRHRGHQPQSTEENQTERGYSPPTKAVENECDIRLQRLATKIYTILLLLALVILIFYSSLTYTTNIKIANISSVDDYVKLANEYKNLSFTSNFECLCQKLSIVRSSYIQKLEPSLHDIFSPTSINDEWLGILFDTYAHLDYSQLPVYTFQGTALPHYQALKAMCNLVQETVYAAQTLFLNSALIILEITDQDAFEKDTNEAIEHKWTQSSKWARLCLFEQLAYVPVTDGINAQPAIISYEPQYYGECNCATAATCTQQLEPVIPGYVVGCSPLEALLQSTIECHYDASCIQSVYLYTTSFDNVTDPIQPLNYSHTRFLWNSTIATLLENMFIESWSSNISYNNFFQQCHPSTCSSALIQRFNLLYMFTTIFGIYGGLSTILQLISPSIAKFLYKFFLRHRIQMKNVETVERQNTL</sequence>
<dbReference type="AlphaFoldDB" id="A0A818FPI0"/>
<keyword evidence="1" id="KW-0472">Membrane</keyword>
<evidence type="ECO:0000313" key="2">
    <source>
        <dbReference type="EMBL" id="CAF3476961.1"/>
    </source>
</evidence>
<feature type="transmembrane region" description="Helical" evidence="1">
    <location>
        <begin position="409"/>
        <end position="439"/>
    </location>
</feature>
<reference evidence="2" key="1">
    <citation type="submission" date="2021-02" db="EMBL/GenBank/DDBJ databases">
        <authorList>
            <person name="Nowell W R."/>
        </authorList>
    </citation>
    <scope>NUCLEOTIDE SEQUENCE</scope>
</reference>
<evidence type="ECO:0000256" key="1">
    <source>
        <dbReference type="SAM" id="Phobius"/>
    </source>
</evidence>
<comment type="caution">
    <text evidence="2">The sequence shown here is derived from an EMBL/GenBank/DDBJ whole genome shotgun (WGS) entry which is preliminary data.</text>
</comment>
<feature type="transmembrane region" description="Helical" evidence="1">
    <location>
        <begin position="53"/>
        <end position="72"/>
    </location>
</feature>
<dbReference type="EMBL" id="CAJNYU010001879">
    <property type="protein sequence ID" value="CAF3476961.1"/>
    <property type="molecule type" value="Genomic_DNA"/>
</dbReference>
<evidence type="ECO:0000313" key="3">
    <source>
        <dbReference type="Proteomes" id="UP000663869"/>
    </source>
</evidence>
<organism evidence="2 3">
    <name type="scientific">Rotaria socialis</name>
    <dbReference type="NCBI Taxonomy" id="392032"/>
    <lineage>
        <taxon>Eukaryota</taxon>
        <taxon>Metazoa</taxon>
        <taxon>Spiralia</taxon>
        <taxon>Gnathifera</taxon>
        <taxon>Rotifera</taxon>
        <taxon>Eurotatoria</taxon>
        <taxon>Bdelloidea</taxon>
        <taxon>Philodinida</taxon>
        <taxon>Philodinidae</taxon>
        <taxon>Rotaria</taxon>
    </lineage>
</organism>
<feature type="transmembrane region" description="Helical" evidence="1">
    <location>
        <begin position="484"/>
        <end position="502"/>
    </location>
</feature>